<keyword evidence="2" id="KW-1185">Reference proteome</keyword>
<reference evidence="2" key="1">
    <citation type="submission" date="2015-10" db="EMBL/GenBank/DDBJ databases">
        <authorList>
            <person name="Regsiter A."/>
            <person name="william w."/>
        </authorList>
    </citation>
    <scope>NUCLEOTIDE SEQUENCE [LARGE SCALE GENOMIC DNA]</scope>
</reference>
<proteinExistence type="predicted"/>
<evidence type="ECO:0000313" key="1">
    <source>
        <dbReference type="EMBL" id="CUR34896.1"/>
    </source>
</evidence>
<dbReference type="RefSeq" id="WP_072721728.1">
    <property type="nucleotide sequence ID" value="NZ_LN889813.1"/>
</dbReference>
<protein>
    <submittedName>
        <fullName evidence="1">NheIR</fullName>
    </submittedName>
</protein>
<organism evidence="1 2">
    <name type="scientific">Planktothrix tepida PCC 9214</name>
    <dbReference type="NCBI Taxonomy" id="671072"/>
    <lineage>
        <taxon>Bacteria</taxon>
        <taxon>Bacillati</taxon>
        <taxon>Cyanobacteriota</taxon>
        <taxon>Cyanophyceae</taxon>
        <taxon>Oscillatoriophycideae</taxon>
        <taxon>Oscillatoriales</taxon>
        <taxon>Microcoleaceae</taxon>
        <taxon>Planktothrix</taxon>
    </lineage>
</organism>
<sequence length="325" mass="37295">MNDLIVHTINIAHDRLIELTKLADQAKPFYDWVEKQAKRITGSNRCLNEILLSCSKLEIEKIIKPCYQAGNDEKPLLFDGIGRVYPHSKACFYFFAWMIRDAPQQRLSPLISRMQKADNELTKIIAETDSLVELIFEYRTIVKSFEWSAVREVVIDRLEGSRRSISGHRLEANIRTSLITAIQYYYSIYGNYGKFKNIEIADKQIKLGKHTIDVSAELTPKDGTHNVSLLIPVKTRETEGGGHSHLFTRDLITAISELKNANTNSRIVVIIIAENWSASEIVTITNQIDIIFHFNMNPNKFVGFDEKSQVKFNKYLEKILEGEQK</sequence>
<evidence type="ECO:0000313" key="2">
    <source>
        <dbReference type="Proteomes" id="UP000184315"/>
    </source>
</evidence>
<dbReference type="AlphaFoldDB" id="A0A1J1LQN4"/>
<dbReference type="EMBL" id="CZDF01000172">
    <property type="protein sequence ID" value="CUR34896.1"/>
    <property type="molecule type" value="Genomic_DNA"/>
</dbReference>
<dbReference type="Proteomes" id="UP000184315">
    <property type="component" value="Unassembled WGS sequence"/>
</dbReference>
<gene>
    <name evidence="1" type="primary">nheIR</name>
    <name evidence="1" type="ORF">PL9214650335</name>
</gene>
<name>A0A1J1LQN4_9CYAN</name>
<accession>A0A1J1LQN4</accession>